<reference evidence="2 3" key="1">
    <citation type="submission" date="2018-06" db="EMBL/GenBank/DDBJ databases">
        <title>The Genome of Cuscuta australis (Dodder) Provides Insight into the Evolution of Plant Parasitism.</title>
        <authorList>
            <person name="Liu H."/>
        </authorList>
    </citation>
    <scope>NUCLEOTIDE SEQUENCE [LARGE SCALE GENOMIC DNA]</scope>
    <source>
        <strain evidence="3">cv. Yunnan</strain>
        <tissue evidence="2">Vines</tissue>
    </source>
</reference>
<organism evidence="2 3">
    <name type="scientific">Cuscuta australis</name>
    <dbReference type="NCBI Taxonomy" id="267555"/>
    <lineage>
        <taxon>Eukaryota</taxon>
        <taxon>Viridiplantae</taxon>
        <taxon>Streptophyta</taxon>
        <taxon>Embryophyta</taxon>
        <taxon>Tracheophyta</taxon>
        <taxon>Spermatophyta</taxon>
        <taxon>Magnoliopsida</taxon>
        <taxon>eudicotyledons</taxon>
        <taxon>Gunneridae</taxon>
        <taxon>Pentapetalae</taxon>
        <taxon>asterids</taxon>
        <taxon>lamiids</taxon>
        <taxon>Solanales</taxon>
        <taxon>Convolvulaceae</taxon>
        <taxon>Cuscuteae</taxon>
        <taxon>Cuscuta</taxon>
        <taxon>Cuscuta subgen. Grammica</taxon>
        <taxon>Cuscuta sect. Cleistogrammica</taxon>
    </lineage>
</organism>
<dbReference type="InterPro" id="IPR026960">
    <property type="entry name" value="RVT-Znf"/>
</dbReference>
<accession>A0A328D7Q6</accession>
<dbReference type="Proteomes" id="UP000249390">
    <property type="component" value="Unassembled WGS sequence"/>
</dbReference>
<proteinExistence type="predicted"/>
<protein>
    <recommendedName>
        <fullName evidence="1">Reverse transcriptase zinc-binding domain-containing protein</fullName>
    </recommendedName>
</protein>
<evidence type="ECO:0000313" key="3">
    <source>
        <dbReference type="Proteomes" id="UP000249390"/>
    </source>
</evidence>
<gene>
    <name evidence="2" type="ORF">DM860_008123</name>
</gene>
<evidence type="ECO:0000259" key="1">
    <source>
        <dbReference type="Pfam" id="PF13966"/>
    </source>
</evidence>
<comment type="caution">
    <text evidence="2">The sequence shown here is derived from an EMBL/GenBank/DDBJ whole genome shotgun (WGS) entry which is preliminary data.</text>
</comment>
<dbReference type="AlphaFoldDB" id="A0A328D7Q6"/>
<dbReference type="PANTHER" id="PTHR33116:SF84">
    <property type="entry name" value="RNA-DIRECTED DNA POLYMERASE"/>
    <property type="match status" value="1"/>
</dbReference>
<dbReference type="EMBL" id="NQVE01000195">
    <property type="protein sequence ID" value="RAL39983.1"/>
    <property type="molecule type" value="Genomic_DNA"/>
</dbReference>
<dbReference type="Pfam" id="PF13966">
    <property type="entry name" value="zf-RVT"/>
    <property type="match status" value="1"/>
</dbReference>
<keyword evidence="3" id="KW-1185">Reference proteome</keyword>
<name>A0A328D7Q6_9ASTE</name>
<feature type="domain" description="Reverse transcriptase zinc-binding" evidence="1">
    <location>
        <begin position="317"/>
        <end position="397"/>
    </location>
</feature>
<evidence type="ECO:0000313" key="2">
    <source>
        <dbReference type="EMBL" id="RAL39983.1"/>
    </source>
</evidence>
<dbReference type="PANTHER" id="PTHR33116">
    <property type="entry name" value="REVERSE TRANSCRIPTASE ZINC-BINDING DOMAIN-CONTAINING PROTEIN-RELATED-RELATED"/>
    <property type="match status" value="1"/>
</dbReference>
<sequence>MWELDNDFKSTLQAVWNKDISGRLMYQVIRKQKELKYPLKQINKKFHLIHQQCDLLREELFDIQSKLKGDTNNTSLLEREKQCLQELIFKNKASHMMRVQQAKQNWICEGDQGSKLFFAWTKKRTILNQITSIINERGEKVEGRSKIVLGGVTDQVADGILREAKMERGNLPFRYLGGPITASRISERECEGLINKLGDQASLLCREMQAICRNFLWGSNAEYKRTPSVCWEEVCKPKMAGGLGFKNLVYWNQACNQGLLWDIASKKDILWVKWIHNRYLKCDTIWNLQPKAGICYYLRKILNNRNLFAGMGCNGDYSSQKGYDWLMGDCSMFRAYQTVWNKLSIPKHQFFQWLCWKNRVPTKDRLNKYMEMDTTCVLCESGIEDQQHLFYECAYTKCVQSIVGKWLQHQWRAKTNEEMLEEVKMIKGRLQRQTVEAGFAAVCYAIWHARNSKIKQNNIIPPDECSVWIRDHVRVYINAKLKKVWLS</sequence>